<evidence type="ECO:0000313" key="4">
    <source>
        <dbReference type="Proteomes" id="UP000053593"/>
    </source>
</evidence>
<feature type="region of interest" description="Disordered" evidence="2">
    <location>
        <begin position="348"/>
        <end position="459"/>
    </location>
</feature>
<protein>
    <submittedName>
        <fullName evidence="3">Uncharacterized protein</fullName>
    </submittedName>
</protein>
<feature type="region of interest" description="Disordered" evidence="2">
    <location>
        <begin position="1"/>
        <end position="77"/>
    </location>
</feature>
<feature type="compositionally biased region" description="Low complexity" evidence="2">
    <location>
        <begin position="305"/>
        <end position="316"/>
    </location>
</feature>
<dbReference type="OrthoDB" id="3069722at2759"/>
<feature type="region of interest" description="Disordered" evidence="2">
    <location>
        <begin position="295"/>
        <end position="316"/>
    </location>
</feature>
<reference evidence="3 4" key="1">
    <citation type="submission" date="2014-04" db="EMBL/GenBank/DDBJ databases">
        <title>Evolutionary Origins and Diversification of the Mycorrhizal Mutualists.</title>
        <authorList>
            <consortium name="DOE Joint Genome Institute"/>
            <consortium name="Mycorrhizal Genomics Consortium"/>
            <person name="Kohler A."/>
            <person name="Kuo A."/>
            <person name="Nagy L.G."/>
            <person name="Floudas D."/>
            <person name="Copeland A."/>
            <person name="Barry K.W."/>
            <person name="Cichocki N."/>
            <person name="Veneault-Fourrey C."/>
            <person name="LaButti K."/>
            <person name="Lindquist E.A."/>
            <person name="Lipzen A."/>
            <person name="Lundell T."/>
            <person name="Morin E."/>
            <person name="Murat C."/>
            <person name="Riley R."/>
            <person name="Ohm R."/>
            <person name="Sun H."/>
            <person name="Tunlid A."/>
            <person name="Henrissat B."/>
            <person name="Grigoriev I.V."/>
            <person name="Hibbett D.S."/>
            <person name="Martin F."/>
        </authorList>
    </citation>
    <scope>NUCLEOTIDE SEQUENCE [LARGE SCALE GENOMIC DNA]</scope>
    <source>
        <strain evidence="3 4">FD-317 M1</strain>
    </source>
</reference>
<feature type="compositionally biased region" description="Low complexity" evidence="2">
    <location>
        <begin position="390"/>
        <end position="401"/>
    </location>
</feature>
<evidence type="ECO:0000256" key="1">
    <source>
        <dbReference type="SAM" id="Coils"/>
    </source>
</evidence>
<dbReference type="Gene3D" id="1.10.287.1490">
    <property type="match status" value="1"/>
</dbReference>
<dbReference type="Proteomes" id="UP000053593">
    <property type="component" value="Unassembled WGS sequence"/>
</dbReference>
<accession>A0A0D0BEY6</accession>
<organism evidence="3 4">
    <name type="scientific">Collybiopsis luxurians FD-317 M1</name>
    <dbReference type="NCBI Taxonomy" id="944289"/>
    <lineage>
        <taxon>Eukaryota</taxon>
        <taxon>Fungi</taxon>
        <taxon>Dikarya</taxon>
        <taxon>Basidiomycota</taxon>
        <taxon>Agaricomycotina</taxon>
        <taxon>Agaricomycetes</taxon>
        <taxon>Agaricomycetidae</taxon>
        <taxon>Agaricales</taxon>
        <taxon>Marasmiineae</taxon>
        <taxon>Omphalotaceae</taxon>
        <taxon>Collybiopsis</taxon>
        <taxon>Collybiopsis luxurians</taxon>
    </lineage>
</organism>
<keyword evidence="4" id="KW-1185">Reference proteome</keyword>
<dbReference type="AlphaFoldDB" id="A0A0D0BEY6"/>
<evidence type="ECO:0000256" key="2">
    <source>
        <dbReference type="SAM" id="MobiDB-lite"/>
    </source>
</evidence>
<feature type="coiled-coil region" evidence="1">
    <location>
        <begin position="102"/>
        <end position="206"/>
    </location>
</feature>
<keyword evidence="1" id="KW-0175">Coiled coil</keyword>
<name>A0A0D0BEY6_9AGAR</name>
<gene>
    <name evidence="3" type="ORF">GYMLUDRAFT_943298</name>
</gene>
<evidence type="ECO:0000313" key="3">
    <source>
        <dbReference type="EMBL" id="KIK53206.1"/>
    </source>
</evidence>
<sequence length="531" mass="59742">MLNIECSGFSSAMAGVYEPSDDSEAPVLRDFVKNSTLVAEPPQSDPEPEPHSDATSPTVTRRGPSSRYRRQRESAYSTTSPRELLHILITREYESSRLRKALDFLAAQLQSSQRRAEDVERQLAVYSDRFQSLNEDKVRSERELYRLEEELTLQKNKYDLAQKDIGKARETIVGLQAQVERAEEGARRAREDARKVKEAMEDWKARKKGRRQGFEAGWNRAREEFGIVAANPPQLEYQESVYEKQPRKDDQTMSYRTYSPPRTLLSFPAVPVVPPPQFLLHREPGPLPEPILQQEQELQHEPESIRLPSRSPSRSIIPTPAIQTYDIETPPANQIRLDNRPLDLLRRGSSFRTRNIPRPQVTPPPPLPIQRTPSLRPPGLPRNVRVPASLTVQGLQQGQTQAERSTGHERAISSDGFYPPPPLQTGSDRTEDGGGNGNGYDRPRSSHSRRTMSMSMSGSPVSISILPPVSIPFLTIDDDNVLMLRAPVTITIRRTSSAQQRSFTVSQSKSKFSCAPSRSCEAPIGIIEPES</sequence>
<dbReference type="EMBL" id="KN834832">
    <property type="protein sequence ID" value="KIK53206.1"/>
    <property type="molecule type" value="Genomic_DNA"/>
</dbReference>
<dbReference type="HOGENOM" id="CLU_512933_0_0_1"/>
<proteinExistence type="predicted"/>